<dbReference type="Proteomes" id="UP000076962">
    <property type="component" value="Unassembled WGS sequence"/>
</dbReference>
<feature type="signal peptide" evidence="1">
    <location>
        <begin position="1"/>
        <end position="31"/>
    </location>
</feature>
<reference evidence="2 3" key="1">
    <citation type="submission" date="2016-05" db="EMBL/GenBank/DDBJ databases">
        <title>Single-cell genome of chain-forming Candidatus Thiomargarita nelsonii and comparison to other large sulfur-oxidizing bacteria.</title>
        <authorList>
            <person name="Winkel M."/>
            <person name="Salman V."/>
            <person name="Woyke T."/>
            <person name="Schulz-Vogt H."/>
            <person name="Richter M."/>
            <person name="Flood B."/>
            <person name="Bailey J."/>
            <person name="Amann R."/>
            <person name="Mussmann M."/>
        </authorList>
    </citation>
    <scope>NUCLEOTIDE SEQUENCE [LARGE SCALE GENOMIC DNA]</scope>
    <source>
        <strain evidence="2 3">THI036</strain>
    </source>
</reference>
<feature type="non-terminal residue" evidence="2">
    <location>
        <position position="69"/>
    </location>
</feature>
<dbReference type="AlphaFoldDB" id="A0A176S1W8"/>
<evidence type="ECO:0000313" key="3">
    <source>
        <dbReference type="Proteomes" id="UP000076962"/>
    </source>
</evidence>
<evidence type="ECO:0000313" key="2">
    <source>
        <dbReference type="EMBL" id="OAD21937.1"/>
    </source>
</evidence>
<accession>A0A176S1W8</accession>
<proteinExistence type="predicted"/>
<organism evidence="2 3">
    <name type="scientific">Candidatus Thiomargarita nelsonii</name>
    <dbReference type="NCBI Taxonomy" id="1003181"/>
    <lineage>
        <taxon>Bacteria</taxon>
        <taxon>Pseudomonadati</taxon>
        <taxon>Pseudomonadota</taxon>
        <taxon>Gammaproteobacteria</taxon>
        <taxon>Thiotrichales</taxon>
        <taxon>Thiotrichaceae</taxon>
        <taxon>Thiomargarita</taxon>
    </lineage>
</organism>
<keyword evidence="3" id="KW-1185">Reference proteome</keyword>
<sequence>MKRKTITKTKTLVVLMTALLCGGLFSTSAHAIVDGVPASKAGPTTTGIVSLQMLYFGNWYHICGGALIS</sequence>
<feature type="chain" id="PRO_5008048978" evidence="1">
    <location>
        <begin position="32"/>
        <end position="69"/>
    </location>
</feature>
<keyword evidence="1" id="KW-0732">Signal</keyword>
<protein>
    <submittedName>
        <fullName evidence="2">Secreted protein</fullName>
    </submittedName>
</protein>
<name>A0A176S1W8_9GAMM</name>
<dbReference type="EMBL" id="LUTY01001285">
    <property type="protein sequence ID" value="OAD21937.1"/>
    <property type="molecule type" value="Genomic_DNA"/>
</dbReference>
<gene>
    <name evidence="2" type="ORF">THIOM_002283</name>
</gene>
<evidence type="ECO:0000256" key="1">
    <source>
        <dbReference type="SAM" id="SignalP"/>
    </source>
</evidence>
<comment type="caution">
    <text evidence="2">The sequence shown here is derived from an EMBL/GenBank/DDBJ whole genome shotgun (WGS) entry which is preliminary data.</text>
</comment>